<feature type="domain" description="BTB" evidence="1">
    <location>
        <begin position="30"/>
        <end position="100"/>
    </location>
</feature>
<evidence type="ECO:0000313" key="2">
    <source>
        <dbReference type="EMBL" id="KAJ7308716.1"/>
    </source>
</evidence>
<reference evidence="2" key="1">
    <citation type="submission" date="2023-03" db="EMBL/GenBank/DDBJ databases">
        <title>Massive genome expansion in bonnet fungi (Mycena s.s.) driven by repeated elements and novel gene families across ecological guilds.</title>
        <authorList>
            <consortium name="Lawrence Berkeley National Laboratory"/>
            <person name="Harder C.B."/>
            <person name="Miyauchi S."/>
            <person name="Viragh M."/>
            <person name="Kuo A."/>
            <person name="Thoen E."/>
            <person name="Andreopoulos B."/>
            <person name="Lu D."/>
            <person name="Skrede I."/>
            <person name="Drula E."/>
            <person name="Henrissat B."/>
            <person name="Morin E."/>
            <person name="Kohler A."/>
            <person name="Barry K."/>
            <person name="LaButti K."/>
            <person name="Morin E."/>
            <person name="Salamov A."/>
            <person name="Lipzen A."/>
            <person name="Mereny Z."/>
            <person name="Hegedus B."/>
            <person name="Baldrian P."/>
            <person name="Stursova M."/>
            <person name="Weitz H."/>
            <person name="Taylor A."/>
            <person name="Grigoriev I.V."/>
            <person name="Nagy L.G."/>
            <person name="Martin F."/>
            <person name="Kauserud H."/>
        </authorList>
    </citation>
    <scope>NUCLEOTIDE SEQUENCE</scope>
    <source>
        <strain evidence="2">CBHHK002</strain>
    </source>
</reference>
<dbReference type="EMBL" id="JARIHO010000084">
    <property type="protein sequence ID" value="KAJ7308716.1"/>
    <property type="molecule type" value="Genomic_DNA"/>
</dbReference>
<dbReference type="InterPro" id="IPR011333">
    <property type="entry name" value="SKP1/BTB/POZ_sf"/>
</dbReference>
<dbReference type="PROSITE" id="PS50097">
    <property type="entry name" value="BTB"/>
    <property type="match status" value="1"/>
</dbReference>
<organism evidence="2 3">
    <name type="scientific">Mycena albidolilacea</name>
    <dbReference type="NCBI Taxonomy" id="1033008"/>
    <lineage>
        <taxon>Eukaryota</taxon>
        <taxon>Fungi</taxon>
        <taxon>Dikarya</taxon>
        <taxon>Basidiomycota</taxon>
        <taxon>Agaricomycotina</taxon>
        <taxon>Agaricomycetes</taxon>
        <taxon>Agaricomycetidae</taxon>
        <taxon>Agaricales</taxon>
        <taxon>Marasmiineae</taxon>
        <taxon>Mycenaceae</taxon>
        <taxon>Mycena</taxon>
    </lineage>
</organism>
<sequence length="343" mass="38064">MPARFKDASAPFSGATYTDNSTILGLDFPSDFILRSSDGVDFHLHKAFLRFVSGCFEGMFTFPGGDEDPSALVRDGKPVVVLPEPESVLYKLLSLAYPAQSPELYTLTEADLDRAVALHEAAHKYQFIHVQRLFERMLQNSALLDAHPYRLYAIARLCDIPALTTKATLSTLKSDGRPARPKFPELKLITWEDGNKLQAFHRSCGEEAKKIVEETASVSRLEDRGMKAGTRDANGHIVAIGFQFFVWWAAKEHGSECGPKTQNGGQIIGPTSWFATYITRLAQQLYLVPSRSTVETEALTLAPAEHAIIDKCPACAKRAERDLWIFAHQLANQIDTSNHNLGQ</sequence>
<proteinExistence type="predicted"/>
<gene>
    <name evidence="2" type="ORF">DFH08DRAFT_719671</name>
</gene>
<dbReference type="SUPFAM" id="SSF54695">
    <property type="entry name" value="POZ domain"/>
    <property type="match status" value="1"/>
</dbReference>
<accession>A0AAD7EBR3</accession>
<protein>
    <recommendedName>
        <fullName evidence="1">BTB domain-containing protein</fullName>
    </recommendedName>
</protein>
<name>A0AAD7EBR3_9AGAR</name>
<dbReference type="Pfam" id="PF00651">
    <property type="entry name" value="BTB"/>
    <property type="match status" value="1"/>
</dbReference>
<dbReference type="Gene3D" id="3.30.710.10">
    <property type="entry name" value="Potassium Channel Kv1.1, Chain A"/>
    <property type="match status" value="1"/>
</dbReference>
<dbReference type="SMART" id="SM00225">
    <property type="entry name" value="BTB"/>
    <property type="match status" value="1"/>
</dbReference>
<dbReference type="AlphaFoldDB" id="A0AAD7EBR3"/>
<dbReference type="InterPro" id="IPR000210">
    <property type="entry name" value="BTB/POZ_dom"/>
</dbReference>
<evidence type="ECO:0000259" key="1">
    <source>
        <dbReference type="PROSITE" id="PS50097"/>
    </source>
</evidence>
<dbReference type="Proteomes" id="UP001218218">
    <property type="component" value="Unassembled WGS sequence"/>
</dbReference>
<comment type="caution">
    <text evidence="2">The sequence shown here is derived from an EMBL/GenBank/DDBJ whole genome shotgun (WGS) entry which is preliminary data.</text>
</comment>
<keyword evidence="3" id="KW-1185">Reference proteome</keyword>
<evidence type="ECO:0000313" key="3">
    <source>
        <dbReference type="Proteomes" id="UP001218218"/>
    </source>
</evidence>